<feature type="region of interest" description="Disordered" evidence="1">
    <location>
        <begin position="720"/>
        <end position="745"/>
    </location>
</feature>
<dbReference type="Proteomes" id="UP000070371">
    <property type="component" value="Chromosome"/>
</dbReference>
<accession>A0A126V021</accession>
<feature type="compositionally biased region" description="Acidic residues" evidence="1">
    <location>
        <begin position="296"/>
        <end position="308"/>
    </location>
</feature>
<name>A0A126V021_9RHOB</name>
<dbReference type="AlphaFoldDB" id="A0A126V021"/>
<dbReference type="RefSeq" id="WP_039001042.1">
    <property type="nucleotide sequence ID" value="NZ_CP014327.1"/>
</dbReference>
<keyword evidence="2" id="KW-1133">Transmembrane helix</keyword>
<dbReference type="SUPFAM" id="SSF53067">
    <property type="entry name" value="Actin-like ATPase domain"/>
    <property type="match status" value="1"/>
</dbReference>
<keyword evidence="2" id="KW-0472">Membrane</keyword>
<evidence type="ECO:0000313" key="3">
    <source>
        <dbReference type="EMBL" id="AML51678.1"/>
    </source>
</evidence>
<keyword evidence="4" id="KW-1185">Reference proteome</keyword>
<sequence length="992" mass="105846">MKPSFALNLSHEGIRLFSRATGGWRLVGETDLDTPDLAETLAYLRNKATKLSGSGLSSKLILPNSQILFTSLTAQGPDDASREAQIREALRDLTPYDPSELVFDWRVAGDMVNVAAVAKETLQEAEAFAVEHRFNPVSFVGDTTDANFEGEPFFGATAFSSAFLDQEDAVEKDVEAFVILDKMPNGKNKIFSGKLQKSVLLTPAAEDKVKPTEELMSEIPTEISAPEVTQQTVAEDTCPSDDIPVVEPETSDPEASKEDKISSSKRRLSIALGTQPESEEDASISTQVEPQLETSEATESDEGPSDDLEFQKEEAPETTSVPDLEAFFSSIDAKKPVLNQQTPPIPAHLSKVKGTSSVPPSIAVSRKALTAERNDTVGAGEFVHRPVAAPKIPDGIAARLKNGGAKQNEKPASKSLTQTARGLTSWRRKSQSEDIQTPPFASTREPTDIEASETRQKPSDAVLSPDPVVVTKSEPLPLLAPIIPTPVVSESASSDPIPSFEERLAHAHVTSADMELPDSEHLSASLGHEAQLARDNDFKPATVQPPLDVTVFGARKNKASSSKTPRFLGLFLLLTLLLVMGIAVLWSVMGPIKDARIDIDSDVGTFTEFNAQAQTSTQEAALPEDSVFAAFNADAEAEIEAEADNFDLELEIPSDQTLNAVEPSRPAPLTVAEAEKTYSDSGIWQRSPVLKPAPEIEDTDHLYVPSLDPEVDLSDPVALPTADALPDDSPIPQQPSPAPAGSTFALGDNGLVVPSADGTINPDGILVFSGPPPKRATPRPDTGDVPQTTDLAQTEIGNKRPLARPENLADLREIALLGGRTREQLARLRPAPRPVSEQIAAQTSPEGVALSTTATEFAVSTSRIPKTRPNNFAALVEKARANPKNVAEKDTVVAAVAAKPSAAATGPKIPTRASVAKEATQKNMISLRKIALIGVYGTPSKRSALVRMGNGKIIEVSVGDRVDGGKVAAIGADEIRYVKGGRNISLKMPPRG</sequence>
<evidence type="ECO:0000256" key="1">
    <source>
        <dbReference type="SAM" id="MobiDB-lite"/>
    </source>
</evidence>
<proteinExistence type="predicted"/>
<organism evidence="3 4">
    <name type="scientific">Falsihalocynthiibacter arcticus</name>
    <dbReference type="NCBI Taxonomy" id="1579316"/>
    <lineage>
        <taxon>Bacteria</taxon>
        <taxon>Pseudomonadati</taxon>
        <taxon>Pseudomonadota</taxon>
        <taxon>Alphaproteobacteria</taxon>
        <taxon>Rhodobacterales</taxon>
        <taxon>Roseobacteraceae</taxon>
        <taxon>Falsihalocynthiibacter</taxon>
    </lineage>
</organism>
<feature type="compositionally biased region" description="Polar residues" evidence="1">
    <location>
        <begin position="283"/>
        <end position="295"/>
    </location>
</feature>
<dbReference type="KEGG" id="hat:RC74_10760"/>
<protein>
    <recommendedName>
        <fullName evidence="5">Type IV pilus biogenesis protein PilP</fullName>
    </recommendedName>
</protein>
<gene>
    <name evidence="3" type="ORF">RC74_10760</name>
</gene>
<dbReference type="EMBL" id="CP014327">
    <property type="protein sequence ID" value="AML51678.1"/>
    <property type="molecule type" value="Genomic_DNA"/>
</dbReference>
<dbReference type="STRING" id="1579316.RC74_10760"/>
<feature type="transmembrane region" description="Helical" evidence="2">
    <location>
        <begin position="567"/>
        <end position="588"/>
    </location>
</feature>
<keyword evidence="2" id="KW-0812">Transmembrane</keyword>
<feature type="region of interest" description="Disordered" evidence="1">
    <location>
        <begin position="338"/>
        <end position="359"/>
    </location>
</feature>
<evidence type="ECO:0000256" key="2">
    <source>
        <dbReference type="SAM" id="Phobius"/>
    </source>
</evidence>
<reference evidence="3 4" key="1">
    <citation type="submission" date="2016-02" db="EMBL/GenBank/DDBJ databases">
        <title>Complete genome sequence of Halocynthiibacter arcticus PAMC 20958t from arctic marine sediment.</title>
        <authorList>
            <person name="Lee Y.M."/>
            <person name="Baek K."/>
            <person name="Lee H.K."/>
            <person name="Shin S.C."/>
        </authorList>
    </citation>
    <scope>NUCLEOTIDE SEQUENCE [LARGE SCALE GENOMIC DNA]</scope>
    <source>
        <strain evidence="3">PAMC 20958</strain>
    </source>
</reference>
<feature type="region of interest" description="Disordered" evidence="1">
    <location>
        <begin position="208"/>
        <end position="325"/>
    </location>
</feature>
<evidence type="ECO:0000313" key="4">
    <source>
        <dbReference type="Proteomes" id="UP000070371"/>
    </source>
</evidence>
<evidence type="ECO:0008006" key="5">
    <source>
        <dbReference type="Google" id="ProtNLM"/>
    </source>
</evidence>
<dbReference type="OrthoDB" id="7870459at2"/>
<dbReference type="InterPro" id="IPR043129">
    <property type="entry name" value="ATPase_NBD"/>
</dbReference>
<feature type="region of interest" description="Disordered" evidence="1">
    <location>
        <begin position="401"/>
        <end position="465"/>
    </location>
</feature>